<accession>A0A915ILZ2</accession>
<reference evidence="3" key="1">
    <citation type="submission" date="2022-11" db="UniProtKB">
        <authorList>
            <consortium name="WormBaseParasite"/>
        </authorList>
    </citation>
    <scope>IDENTIFICATION</scope>
</reference>
<organism evidence="2 3">
    <name type="scientific">Romanomermis culicivorax</name>
    <name type="common">Nematode worm</name>
    <dbReference type="NCBI Taxonomy" id="13658"/>
    <lineage>
        <taxon>Eukaryota</taxon>
        <taxon>Metazoa</taxon>
        <taxon>Ecdysozoa</taxon>
        <taxon>Nematoda</taxon>
        <taxon>Enoplea</taxon>
        <taxon>Dorylaimia</taxon>
        <taxon>Mermithida</taxon>
        <taxon>Mermithoidea</taxon>
        <taxon>Mermithidae</taxon>
        <taxon>Romanomermis</taxon>
    </lineage>
</organism>
<dbReference type="WBParaSite" id="nRc.2.0.1.t14830-RA">
    <property type="protein sequence ID" value="nRc.2.0.1.t14830-RA"/>
    <property type="gene ID" value="nRc.2.0.1.g14830"/>
</dbReference>
<evidence type="ECO:0000313" key="2">
    <source>
        <dbReference type="Proteomes" id="UP000887565"/>
    </source>
</evidence>
<dbReference type="AlphaFoldDB" id="A0A915ILZ2"/>
<feature type="region of interest" description="Disordered" evidence="1">
    <location>
        <begin position="74"/>
        <end position="96"/>
    </location>
</feature>
<sequence>MCCNACISLGSPRQHNFIGKPVDGENQEILKCAPSPIVTPAVSPIRKVASPSNRQYFLDSTEKNVVIHGCPFDSTPANFSSDPAQNLNASPNSSNR</sequence>
<name>A0A915ILZ2_ROMCU</name>
<proteinExistence type="predicted"/>
<dbReference type="Proteomes" id="UP000887565">
    <property type="component" value="Unplaced"/>
</dbReference>
<feature type="compositionally biased region" description="Polar residues" evidence="1">
    <location>
        <begin position="75"/>
        <end position="96"/>
    </location>
</feature>
<evidence type="ECO:0000313" key="3">
    <source>
        <dbReference type="WBParaSite" id="nRc.2.0.1.t14830-RA"/>
    </source>
</evidence>
<keyword evidence="2" id="KW-1185">Reference proteome</keyword>
<protein>
    <submittedName>
        <fullName evidence="3">Uncharacterized protein</fullName>
    </submittedName>
</protein>
<evidence type="ECO:0000256" key="1">
    <source>
        <dbReference type="SAM" id="MobiDB-lite"/>
    </source>
</evidence>